<dbReference type="AlphaFoldDB" id="A0AAV9S949"/>
<evidence type="ECO:0000313" key="2">
    <source>
        <dbReference type="Proteomes" id="UP001311232"/>
    </source>
</evidence>
<feature type="non-terminal residue" evidence="1">
    <location>
        <position position="64"/>
    </location>
</feature>
<keyword evidence="2" id="KW-1185">Reference proteome</keyword>
<gene>
    <name evidence="1" type="ORF">CRENBAI_002906</name>
</gene>
<organism evidence="1 2">
    <name type="scientific">Crenichthys baileyi</name>
    <name type="common">White River springfish</name>
    <dbReference type="NCBI Taxonomy" id="28760"/>
    <lineage>
        <taxon>Eukaryota</taxon>
        <taxon>Metazoa</taxon>
        <taxon>Chordata</taxon>
        <taxon>Craniata</taxon>
        <taxon>Vertebrata</taxon>
        <taxon>Euteleostomi</taxon>
        <taxon>Actinopterygii</taxon>
        <taxon>Neopterygii</taxon>
        <taxon>Teleostei</taxon>
        <taxon>Neoteleostei</taxon>
        <taxon>Acanthomorphata</taxon>
        <taxon>Ovalentaria</taxon>
        <taxon>Atherinomorphae</taxon>
        <taxon>Cyprinodontiformes</taxon>
        <taxon>Goodeidae</taxon>
        <taxon>Crenichthys</taxon>
    </lineage>
</organism>
<dbReference type="EMBL" id="JAHHUM010000690">
    <property type="protein sequence ID" value="KAK5617605.1"/>
    <property type="molecule type" value="Genomic_DNA"/>
</dbReference>
<evidence type="ECO:0000313" key="1">
    <source>
        <dbReference type="EMBL" id="KAK5617605.1"/>
    </source>
</evidence>
<name>A0AAV9S949_9TELE</name>
<accession>A0AAV9S949</accession>
<dbReference type="Proteomes" id="UP001311232">
    <property type="component" value="Unassembled WGS sequence"/>
</dbReference>
<sequence>MPNLSSELASPTPSFSHGPLRVISEFVAPESAWSRGTFPVLYPSELAVRVQCICYSSSFSCSSG</sequence>
<proteinExistence type="predicted"/>
<comment type="caution">
    <text evidence="1">The sequence shown here is derived from an EMBL/GenBank/DDBJ whole genome shotgun (WGS) entry which is preliminary data.</text>
</comment>
<protein>
    <submittedName>
        <fullName evidence="1">Uncharacterized protein</fullName>
    </submittedName>
</protein>
<reference evidence="1 2" key="1">
    <citation type="submission" date="2021-06" db="EMBL/GenBank/DDBJ databases">
        <authorList>
            <person name="Palmer J.M."/>
        </authorList>
    </citation>
    <scope>NUCLEOTIDE SEQUENCE [LARGE SCALE GENOMIC DNA]</scope>
    <source>
        <strain evidence="1 2">MEX-2019</strain>
        <tissue evidence="1">Muscle</tissue>
    </source>
</reference>